<dbReference type="RefSeq" id="WP_011084789.1">
    <property type="nucleotide sequence ID" value="NZ_AJQI01000462.1"/>
</dbReference>
<name>A0A0E4FUJ7_9BRAD</name>
<dbReference type="Proteomes" id="UP000063308">
    <property type="component" value="Chromosome"/>
</dbReference>
<evidence type="ECO:0000313" key="1">
    <source>
        <dbReference type="EMBL" id="BAR57941.1"/>
    </source>
</evidence>
<gene>
    <name evidence="1" type="ORF">NK6_4775</name>
</gene>
<reference evidence="1 2" key="1">
    <citation type="submission" date="2014-11" db="EMBL/GenBank/DDBJ databases">
        <title>Symbiosis island explosion on the genome of extra-slow-growing strains of soybean bradyrhizobia with massive insertion sequences.</title>
        <authorList>
            <person name="Iida T."/>
            <person name="Minamisawa K."/>
        </authorList>
    </citation>
    <scope>NUCLEOTIDE SEQUENCE [LARGE SCALE GENOMIC DNA]</scope>
    <source>
        <strain evidence="1 2">NK6</strain>
    </source>
</reference>
<protein>
    <submittedName>
        <fullName evidence="1">Uncharacterized protein</fullName>
    </submittedName>
</protein>
<dbReference type="OMA" id="RGTTHAY"/>
<evidence type="ECO:0000313" key="2">
    <source>
        <dbReference type="Proteomes" id="UP000063308"/>
    </source>
</evidence>
<dbReference type="GeneID" id="92969650"/>
<accession>A0A0E4FUJ7</accession>
<sequence length="212" mass="24089">MLSEFENVERSFGAEKAADLRKAQHFLLRRQFVFAGDPRTGTVYNTIMDGRFRDVVDGFFDSCGYRVHRDPEAQWAGIVAMDEDVPLPRMKLDETIVMLVLAAYWQQEVNVGAVEDRAVVVATLNDLFDRYREMAQHGGGGAISAARFRDILREVAQRSLVEIGDFDDEQQDCEIRIRPMIKLISGGDALQRLERYVRSEEARFPQPAGDEA</sequence>
<organism evidence="1 2">
    <name type="scientific">Bradyrhizobium diazoefficiens</name>
    <dbReference type="NCBI Taxonomy" id="1355477"/>
    <lineage>
        <taxon>Bacteria</taxon>
        <taxon>Pseudomonadati</taxon>
        <taxon>Pseudomonadota</taxon>
        <taxon>Alphaproteobacteria</taxon>
        <taxon>Hyphomicrobiales</taxon>
        <taxon>Nitrobacteraceae</taxon>
        <taxon>Bradyrhizobium</taxon>
    </lineage>
</organism>
<dbReference type="EMBL" id="AP014685">
    <property type="protein sequence ID" value="BAR57941.1"/>
    <property type="molecule type" value="Genomic_DNA"/>
</dbReference>
<proteinExistence type="predicted"/>
<dbReference type="Pfam" id="PF13835">
    <property type="entry name" value="DUF4194"/>
    <property type="match status" value="1"/>
</dbReference>
<dbReference type="AlphaFoldDB" id="A0A0E4FUJ7"/>
<dbReference type="InterPro" id="IPR025449">
    <property type="entry name" value="JetB"/>
</dbReference>